<reference evidence="1 2" key="1">
    <citation type="submission" date="2019-03" db="EMBL/GenBank/DDBJ databases">
        <title>Genomics of glacier-inhabiting Cryobacterium strains.</title>
        <authorList>
            <person name="Liu Q."/>
            <person name="Xin Y.-H."/>
        </authorList>
    </citation>
    <scope>NUCLEOTIDE SEQUENCE [LARGE SCALE GENOMIC DNA]</scope>
    <source>
        <strain evidence="1 2">TMT1-1</strain>
    </source>
</reference>
<name>A0A4R8ZGH9_9MICO</name>
<dbReference type="Pfam" id="PF13814">
    <property type="entry name" value="Replic_Relax"/>
    <property type="match status" value="1"/>
</dbReference>
<dbReference type="EMBL" id="SOGT01000006">
    <property type="protein sequence ID" value="TFD27339.1"/>
    <property type="molecule type" value="Genomic_DNA"/>
</dbReference>
<sequence length="308" mass="34581">MGLSLFPGITFPPVRRPTSTGLEVVMISSWTPYKIEMYLQLLTVRDLALLQDIEQFRLLSTRQIQRLHFGVGHATISAATRGTVRVLGRLEERGFLVRLKRRIGGIKHGSSGNVWQLSATGERLLRALRGDGARRRFVEPGAPFTDHTLEVADLAVRLREAARDRRFDLLELDAEPECWRGFTASHGGPLWLKPDLYVVTANAVVEEHAFVEVDRGTEHMPAILRKCAVYLRYFQTGNEQHRQGVFPAIVWVVPSEQRAAKLRTSIRGDPALTATLFRVTSTQNAVAMLTPRDGSSDEQPVTERTNHP</sequence>
<keyword evidence="2" id="KW-1185">Reference proteome</keyword>
<comment type="caution">
    <text evidence="1">The sequence shown here is derived from an EMBL/GenBank/DDBJ whole genome shotgun (WGS) entry which is preliminary data.</text>
</comment>
<proteinExistence type="predicted"/>
<protein>
    <recommendedName>
        <fullName evidence="3">Replication-relaxation</fullName>
    </recommendedName>
</protein>
<accession>A0A4R8ZGH9</accession>
<evidence type="ECO:0008006" key="3">
    <source>
        <dbReference type="Google" id="ProtNLM"/>
    </source>
</evidence>
<dbReference type="Proteomes" id="UP000298424">
    <property type="component" value="Unassembled WGS sequence"/>
</dbReference>
<organism evidence="1 2">
    <name type="scientific">Cryobacterium lyxosi</name>
    <dbReference type="NCBI Taxonomy" id="1259228"/>
    <lineage>
        <taxon>Bacteria</taxon>
        <taxon>Bacillati</taxon>
        <taxon>Actinomycetota</taxon>
        <taxon>Actinomycetes</taxon>
        <taxon>Micrococcales</taxon>
        <taxon>Microbacteriaceae</taxon>
        <taxon>Cryobacterium</taxon>
    </lineage>
</organism>
<dbReference type="OrthoDB" id="4146863at2"/>
<evidence type="ECO:0000313" key="2">
    <source>
        <dbReference type="Proteomes" id="UP000298424"/>
    </source>
</evidence>
<dbReference type="AlphaFoldDB" id="A0A4R8ZGH9"/>
<dbReference type="InterPro" id="IPR025855">
    <property type="entry name" value="Replic_Relax"/>
</dbReference>
<gene>
    <name evidence="1" type="ORF">E3T27_06175</name>
</gene>
<evidence type="ECO:0000313" key="1">
    <source>
        <dbReference type="EMBL" id="TFD27339.1"/>
    </source>
</evidence>